<dbReference type="InterPro" id="IPR039383">
    <property type="entry name" value="FHIT"/>
</dbReference>
<dbReference type="GO" id="GO:0000166">
    <property type="term" value="F:nucleotide binding"/>
    <property type="evidence" value="ECO:0007669"/>
    <property type="project" value="UniProtKB-KW"/>
</dbReference>
<sequence>MKQLWAPWRMEYIRDAINNDDKTCFLCKAYSERTNPESLVVADFKHTFVVMNKFPYNNGHLMIVPIKHVGSIQELESETRLEMMNIIAIATEILKEKMNAEGFNIGINLGKVAGAGIPDHIHIHIVPRWNGDTNYMPVFSDTKVISQGLKETYEIIKLGFEEVKSEI</sequence>
<dbReference type="SUPFAM" id="SSF54197">
    <property type="entry name" value="HIT-like"/>
    <property type="match status" value="1"/>
</dbReference>
<name>A0A660S7A9_UNCT6</name>
<evidence type="ECO:0000256" key="4">
    <source>
        <dbReference type="PROSITE-ProRule" id="PRU00464"/>
    </source>
</evidence>
<dbReference type="PROSITE" id="PS51084">
    <property type="entry name" value="HIT_2"/>
    <property type="match status" value="1"/>
</dbReference>
<feature type="active site" description="Tele-AMP-histidine intermediate" evidence="2">
    <location>
        <position position="122"/>
    </location>
</feature>
<evidence type="ECO:0000259" key="5">
    <source>
        <dbReference type="PROSITE" id="PS51084"/>
    </source>
</evidence>
<dbReference type="InterPro" id="IPR036265">
    <property type="entry name" value="HIT-like_sf"/>
</dbReference>
<evidence type="ECO:0000313" key="6">
    <source>
        <dbReference type="EMBL" id="RKX65864.1"/>
    </source>
</evidence>
<dbReference type="PANTHER" id="PTHR42997:SF1">
    <property type="entry name" value="AP-4-A PHOSPHORYLASE"/>
    <property type="match status" value="1"/>
</dbReference>
<dbReference type="Pfam" id="PF01230">
    <property type="entry name" value="HIT"/>
    <property type="match status" value="1"/>
</dbReference>
<evidence type="ECO:0000256" key="2">
    <source>
        <dbReference type="PIRSR" id="PIRSR639383-1"/>
    </source>
</evidence>
<evidence type="ECO:0000256" key="1">
    <source>
        <dbReference type="ARBA" id="ARBA00022741"/>
    </source>
</evidence>
<feature type="domain" description="HIT" evidence="5">
    <location>
        <begin position="25"/>
        <end position="135"/>
    </location>
</feature>
<dbReference type="PANTHER" id="PTHR42997">
    <property type="entry name" value="HIT FAMILY HYDROLASE"/>
    <property type="match status" value="1"/>
</dbReference>
<evidence type="ECO:0000256" key="3">
    <source>
        <dbReference type="PIRSR" id="PIRSR639383-2"/>
    </source>
</evidence>
<dbReference type="EMBL" id="QNBC01000067">
    <property type="protein sequence ID" value="RKX65864.1"/>
    <property type="molecule type" value="Genomic_DNA"/>
</dbReference>
<keyword evidence="1" id="KW-0547">Nucleotide-binding</keyword>
<keyword evidence="6" id="KW-0378">Hydrolase</keyword>
<feature type="binding site" evidence="3">
    <location>
        <position position="52"/>
    </location>
    <ligand>
        <name>substrate</name>
    </ligand>
</feature>
<dbReference type="CDD" id="cd01275">
    <property type="entry name" value="FHIT"/>
    <property type="match status" value="1"/>
</dbReference>
<evidence type="ECO:0000313" key="7">
    <source>
        <dbReference type="Proteomes" id="UP000282321"/>
    </source>
</evidence>
<accession>A0A660S7A9</accession>
<reference evidence="6 7" key="1">
    <citation type="submission" date="2018-06" db="EMBL/GenBank/DDBJ databases">
        <title>Extensive metabolic versatility and redundancy in microbially diverse, dynamic hydrothermal sediments.</title>
        <authorList>
            <person name="Dombrowski N."/>
            <person name="Teske A."/>
            <person name="Baker B.J."/>
        </authorList>
    </citation>
    <scope>NUCLEOTIDE SEQUENCE [LARGE SCALE GENOMIC DNA]</scope>
    <source>
        <strain evidence="6">B35_G9</strain>
    </source>
</reference>
<proteinExistence type="predicted"/>
<protein>
    <submittedName>
        <fullName evidence="6">HIT family hydrolase</fullName>
    </submittedName>
</protein>
<feature type="binding site" evidence="3">
    <location>
        <position position="124"/>
    </location>
    <ligand>
        <name>substrate</name>
    </ligand>
</feature>
<dbReference type="Proteomes" id="UP000282321">
    <property type="component" value="Unassembled WGS sequence"/>
</dbReference>
<feature type="short sequence motif" description="Histidine triad motif" evidence="4">
    <location>
        <begin position="120"/>
        <end position="124"/>
    </location>
</feature>
<dbReference type="GO" id="GO:0016787">
    <property type="term" value="F:hydrolase activity"/>
    <property type="evidence" value="ECO:0007669"/>
    <property type="project" value="UniProtKB-KW"/>
</dbReference>
<dbReference type="Gene3D" id="3.30.428.10">
    <property type="entry name" value="HIT-like"/>
    <property type="match status" value="1"/>
</dbReference>
<comment type="caution">
    <text evidence="6">The sequence shown here is derived from an EMBL/GenBank/DDBJ whole genome shotgun (WGS) entry which is preliminary data.</text>
</comment>
<organism evidence="6 7">
    <name type="scientific">candidate division TA06 bacterium</name>
    <dbReference type="NCBI Taxonomy" id="2250710"/>
    <lineage>
        <taxon>Bacteria</taxon>
        <taxon>Bacteria division TA06</taxon>
    </lineage>
</organism>
<dbReference type="InterPro" id="IPR052908">
    <property type="entry name" value="AP-4-A_phosphorylase"/>
</dbReference>
<dbReference type="AlphaFoldDB" id="A0A660S7A9"/>
<dbReference type="InterPro" id="IPR011146">
    <property type="entry name" value="HIT-like"/>
</dbReference>
<gene>
    <name evidence="6" type="ORF">DRP44_05360</name>
</gene>